<reference evidence="4 5" key="1">
    <citation type="submission" date="2016-11" db="EMBL/GenBank/DDBJ databases">
        <title>The macronuclear genome of Stentor coeruleus: a giant cell with tiny introns.</title>
        <authorList>
            <person name="Slabodnick M."/>
            <person name="Ruby J.G."/>
            <person name="Reiff S.B."/>
            <person name="Swart E.C."/>
            <person name="Gosai S."/>
            <person name="Prabakaran S."/>
            <person name="Witkowska E."/>
            <person name="Larue G.E."/>
            <person name="Fisher S."/>
            <person name="Freeman R.M."/>
            <person name="Gunawardena J."/>
            <person name="Chu W."/>
            <person name="Stover N.A."/>
            <person name="Gregory B.D."/>
            <person name="Nowacki M."/>
            <person name="Derisi J."/>
            <person name="Roy S.W."/>
            <person name="Marshall W.F."/>
            <person name="Sood P."/>
        </authorList>
    </citation>
    <scope>NUCLEOTIDE SEQUENCE [LARGE SCALE GENOMIC DNA]</scope>
    <source>
        <strain evidence="4">WM001</strain>
    </source>
</reference>
<dbReference type="Gene3D" id="2.10.50.10">
    <property type="entry name" value="Tumor Necrosis Factor Receptor, subunit A, domain 2"/>
    <property type="match status" value="1"/>
</dbReference>
<dbReference type="EMBL" id="MPUH01001900">
    <property type="protein sequence ID" value="OMJ65891.1"/>
    <property type="molecule type" value="Genomic_DNA"/>
</dbReference>
<dbReference type="InterPro" id="IPR015915">
    <property type="entry name" value="Kelch-typ_b-propeller"/>
</dbReference>
<evidence type="ECO:0000313" key="5">
    <source>
        <dbReference type="Proteomes" id="UP000187209"/>
    </source>
</evidence>
<organism evidence="4 5">
    <name type="scientific">Stentor coeruleus</name>
    <dbReference type="NCBI Taxonomy" id="5963"/>
    <lineage>
        <taxon>Eukaryota</taxon>
        <taxon>Sar</taxon>
        <taxon>Alveolata</taxon>
        <taxon>Ciliophora</taxon>
        <taxon>Postciliodesmatophora</taxon>
        <taxon>Heterotrichea</taxon>
        <taxon>Heterotrichida</taxon>
        <taxon>Stentoridae</taxon>
        <taxon>Stentor</taxon>
    </lineage>
</organism>
<dbReference type="SUPFAM" id="SSF57184">
    <property type="entry name" value="Growth factor receptor domain"/>
    <property type="match status" value="1"/>
</dbReference>
<feature type="transmembrane region" description="Helical" evidence="3">
    <location>
        <begin position="545"/>
        <end position="566"/>
    </location>
</feature>
<dbReference type="Pfam" id="PF24681">
    <property type="entry name" value="Kelch_KLHDC2_KLHL20_DRC7"/>
    <property type="match status" value="1"/>
</dbReference>
<dbReference type="PANTHER" id="PTHR46647">
    <property type="entry name" value="RAB9 EFFECTOR PROTEIN WITH KELCH MOTIFS"/>
    <property type="match status" value="1"/>
</dbReference>
<feature type="transmembrane region" description="Helical" evidence="3">
    <location>
        <begin position="601"/>
        <end position="623"/>
    </location>
</feature>
<dbReference type="PANTHER" id="PTHR46647:SF1">
    <property type="entry name" value="RAB9 EFFECTOR PROTEIN WITH KELCH MOTIFS"/>
    <property type="match status" value="1"/>
</dbReference>
<dbReference type="SMART" id="SM01411">
    <property type="entry name" value="Ephrin_rec_like"/>
    <property type="match status" value="2"/>
</dbReference>
<keyword evidence="3" id="KW-0472">Membrane</keyword>
<protein>
    <recommendedName>
        <fullName evidence="6">Tyrosine-protein kinase ephrin type A/B receptor-like domain-containing protein</fullName>
    </recommendedName>
</protein>
<name>A0A1R2AN14_9CILI</name>
<keyword evidence="2" id="KW-0677">Repeat</keyword>
<dbReference type="InterPro" id="IPR052124">
    <property type="entry name" value="Rab9_kelch_effector"/>
</dbReference>
<accession>A0A1R2AN14</accession>
<keyword evidence="3" id="KW-1133">Transmembrane helix</keyword>
<feature type="transmembrane region" description="Helical" evidence="3">
    <location>
        <begin position="834"/>
        <end position="859"/>
    </location>
</feature>
<keyword evidence="1" id="KW-0880">Kelch repeat</keyword>
<evidence type="ECO:0000256" key="1">
    <source>
        <dbReference type="ARBA" id="ARBA00022441"/>
    </source>
</evidence>
<dbReference type="AlphaFoldDB" id="A0A1R2AN14"/>
<evidence type="ECO:0008006" key="6">
    <source>
        <dbReference type="Google" id="ProtNLM"/>
    </source>
</evidence>
<evidence type="ECO:0000256" key="2">
    <source>
        <dbReference type="ARBA" id="ARBA00022737"/>
    </source>
</evidence>
<evidence type="ECO:0000313" key="4">
    <source>
        <dbReference type="EMBL" id="OMJ65891.1"/>
    </source>
</evidence>
<evidence type="ECO:0000256" key="3">
    <source>
        <dbReference type="SAM" id="Phobius"/>
    </source>
</evidence>
<gene>
    <name evidence="4" type="ORF">SteCoe_37468</name>
</gene>
<comment type="caution">
    <text evidence="4">The sequence shown here is derived from an EMBL/GenBank/DDBJ whole genome shotgun (WGS) entry which is preliminary data.</text>
</comment>
<proteinExistence type="predicted"/>
<dbReference type="SUPFAM" id="SSF117281">
    <property type="entry name" value="Kelch motif"/>
    <property type="match status" value="1"/>
</dbReference>
<dbReference type="CDD" id="cd00185">
    <property type="entry name" value="TNFRSF"/>
    <property type="match status" value="1"/>
</dbReference>
<dbReference type="Gene3D" id="2.120.10.80">
    <property type="entry name" value="Kelch-type beta propeller"/>
    <property type="match status" value="1"/>
</dbReference>
<keyword evidence="3" id="KW-0812">Transmembrane</keyword>
<keyword evidence="5" id="KW-1185">Reference proteome</keyword>
<dbReference type="Proteomes" id="UP000187209">
    <property type="component" value="Unassembled WGS sequence"/>
</dbReference>
<dbReference type="InterPro" id="IPR009030">
    <property type="entry name" value="Growth_fac_rcpt_cys_sf"/>
</dbReference>
<dbReference type="OrthoDB" id="292123at2759"/>
<sequence>MDNIGTDFEICYYDFNRNLFNFIGNSLVGYQQTSISNAEVFYESSFYIFTGYKADDKPMKKIFRADMNNPGAYYEEIELINFEYRAMPGVTSNGNEIYIFGGYLKSYTNEIVVAKQGNLTNTLESIKTYSEYSYPNERVYSSFDAIDNRIILFGGYDKGVFYNDMWSFQSKTNLWSSIEVKGTLPSRRRCHASGSQGDALVVWGGEGKTGIRNDMFIFNVLRNFWKQILPNNNGPRPITGACGVLNFPKFYIFGGKTYTGVSNEAWEYNFYTNYYSMLKSSPVAFYNAKCQLLKGKIYILGAVNSEGVGLNSVPFYIISEDLWKLAYAENKKAFYSESISMMFPEYLVEYGGIYKNIESNNKIRVYKEKNYANVSSWSQKWTAFATGSAYVLSKLIYFSGGLQRSLVSITTERSDNKFNYINIYDIVQDLELNLYCAPGSFKNSKGKCEFCPRSSYAEGLGNVKCIYCPPGTMSQNFGLSSKRQCYPCEEGTFNSKSGQKRCLICPNNEYCPIGSTKPLIQKQSFTSSSIQPKSFKESEYIKETYNLFIIISLVSLVVFIILLFLIPKVISNIYKLDLYKDIHVNEIGQPLVLKKKKLGGIFTIIFIGAGVFIFGLNVINYFLRNIEESKALQPLSVFENEVDNFVSEINVTASFGHYLDSCAANGQCNDEVDVTSYNIIKGKIEKICEKVDQFCNVIFLCRQCEIGTQSQLIFKMNEAYSFSSTISVSISSDSSIPESKSSFSRTIFPKSKEVFIGSTPSEFCYSLTPSVFYSTFSKYPSRATGYHISEYSTPITGSSFTIENLITESGLKVIVKLEKSTFGFFTFRYEKQSAFIVSGATIGSIAGIFQVLGFLMGIIEGFLESLEKRSNTIKNLNNLIQNSLKLKMENSRFQYSDSDNQQHEEALLLLNSKNLIIS</sequence>